<evidence type="ECO:0000313" key="3">
    <source>
        <dbReference type="Proteomes" id="UP000049495"/>
    </source>
</evidence>
<dbReference type="Proteomes" id="UP000049495">
    <property type="component" value="Unassembled WGS sequence"/>
</dbReference>
<dbReference type="EMBL" id="CCJV01000064">
    <property type="protein sequence ID" value="CDT16841.1"/>
    <property type="molecule type" value="Genomic_DNA"/>
</dbReference>
<keyword evidence="1" id="KW-1133">Transmembrane helix</keyword>
<protein>
    <submittedName>
        <fullName evidence="2">Uncharacterized protein</fullName>
    </submittedName>
</protein>
<organism evidence="2 3">
    <name type="scientific">Vibrio crassostreae</name>
    <dbReference type="NCBI Taxonomy" id="246167"/>
    <lineage>
        <taxon>Bacteria</taxon>
        <taxon>Pseudomonadati</taxon>
        <taxon>Pseudomonadota</taxon>
        <taxon>Gammaproteobacteria</taxon>
        <taxon>Vibrionales</taxon>
        <taxon>Vibrionaceae</taxon>
        <taxon>Vibrio</taxon>
    </lineage>
</organism>
<name>A0A822MWR3_9VIBR</name>
<proteinExistence type="predicted"/>
<dbReference type="AlphaFoldDB" id="A0A822MWR3"/>
<reference evidence="3" key="1">
    <citation type="submission" date="2014-06" db="EMBL/GenBank/DDBJ databases">
        <authorList>
            <person name="Le Roux Frederique"/>
        </authorList>
    </citation>
    <scope>NUCLEOTIDE SEQUENCE [LARGE SCALE GENOMIC DNA]</scope>
    <source>
        <strain evidence="3">J5-5</strain>
    </source>
</reference>
<comment type="caution">
    <text evidence="2">The sequence shown here is derived from an EMBL/GenBank/DDBJ whole genome shotgun (WGS) entry which is preliminary data.</text>
</comment>
<feature type="transmembrane region" description="Helical" evidence="1">
    <location>
        <begin position="20"/>
        <end position="38"/>
    </location>
</feature>
<evidence type="ECO:0000256" key="1">
    <source>
        <dbReference type="SAM" id="Phobius"/>
    </source>
</evidence>
<sequence length="46" mass="5203">MESADLPIGAKPHDFEQPSIFKGLALLYVSPPIVFGLWETLRNEFK</sequence>
<keyword evidence="1" id="KW-0472">Membrane</keyword>
<gene>
    <name evidence="2" type="ORF">VCR5J5_1560014</name>
</gene>
<evidence type="ECO:0000313" key="2">
    <source>
        <dbReference type="EMBL" id="CDT16841.1"/>
    </source>
</evidence>
<keyword evidence="1" id="KW-0812">Transmembrane</keyword>
<accession>A0A822MWR3</accession>